<feature type="transmembrane region" description="Helical" evidence="1">
    <location>
        <begin position="12"/>
        <end position="33"/>
    </location>
</feature>
<keyword evidence="2" id="KW-0614">Plasmid</keyword>
<dbReference type="HOGENOM" id="CLU_161184_0_0_9"/>
<evidence type="ECO:0000256" key="1">
    <source>
        <dbReference type="SAM" id="Phobius"/>
    </source>
</evidence>
<dbReference type="KEGG" id="bwe:BcerKBAB4_5355"/>
<dbReference type="AlphaFoldDB" id="A9VVN4"/>
<evidence type="ECO:0000313" key="2">
    <source>
        <dbReference type="EMBL" id="ABY46849.1"/>
    </source>
</evidence>
<dbReference type="InterPro" id="IPR011088">
    <property type="entry name" value="Phage_phiNM3_A0EWY4"/>
</dbReference>
<dbReference type="RefSeq" id="WP_012260086.1">
    <property type="nucleotide sequence ID" value="NC_010182.1"/>
</dbReference>
<sequence>MNRKSRTNVRRGLIITGIIAFILAITISCSAVRTSVNNSESREPIVGTVVDKYTKRIDSVDKFFVVIEDENGETHVLENTDSFFAGKYDSADFQAKLKEGKKYEVMTFGMRSAVMSMYPNVTSIKAL</sequence>
<proteinExistence type="predicted"/>
<protein>
    <submittedName>
        <fullName evidence="2">Phi77 ORF031-like protein</fullName>
    </submittedName>
</protein>
<keyword evidence="1" id="KW-0812">Transmembrane</keyword>
<dbReference type="EMBL" id="CP000906">
    <property type="protein sequence ID" value="ABY46849.1"/>
    <property type="molecule type" value="Genomic_DNA"/>
</dbReference>
<dbReference type="PROSITE" id="PS51257">
    <property type="entry name" value="PROKAR_LIPOPROTEIN"/>
    <property type="match status" value="1"/>
</dbReference>
<gene>
    <name evidence="2" type="ordered locus">BcerKBAB4_5355</name>
</gene>
<keyword evidence="1" id="KW-0472">Membrane</keyword>
<keyword evidence="1" id="KW-1133">Transmembrane helix</keyword>
<reference evidence="2 3" key="1">
    <citation type="journal article" date="2008" name="Chem. Biol. Interact.">
        <title>Extending the Bacillus cereus group genomics to putative food-borne pathogens of different toxicity.</title>
        <authorList>
            <person name="Lapidus A."/>
            <person name="Goltsman E."/>
            <person name="Auger S."/>
            <person name="Galleron N."/>
            <person name="Segurens B."/>
            <person name="Dossat C."/>
            <person name="Land M.L."/>
            <person name="Broussolle V."/>
            <person name="Brillard J."/>
            <person name="Guinebretiere M.H."/>
            <person name="Sanchis V."/>
            <person name="Nguen-The C."/>
            <person name="Lereclus D."/>
            <person name="Richardson P."/>
            <person name="Wincker P."/>
            <person name="Weissenbach J."/>
            <person name="Ehrlich S.D."/>
            <person name="Sorokin A."/>
        </authorList>
    </citation>
    <scope>NUCLEOTIDE SEQUENCE [LARGE SCALE GENOMIC DNA]</scope>
    <source>
        <strain evidence="2 3">KBAB4</strain>
        <plasmid evidence="2 3">pBWB403</plasmid>
    </source>
</reference>
<organism evidence="2 3">
    <name type="scientific">Bacillus mycoides (strain KBAB4)</name>
    <name type="common">Bacillus weihenstephanensis</name>
    <dbReference type="NCBI Taxonomy" id="315730"/>
    <lineage>
        <taxon>Bacteria</taxon>
        <taxon>Bacillati</taxon>
        <taxon>Bacillota</taxon>
        <taxon>Bacilli</taxon>
        <taxon>Bacillales</taxon>
        <taxon>Bacillaceae</taxon>
        <taxon>Bacillus</taxon>
        <taxon>Bacillus cereus group</taxon>
    </lineage>
</organism>
<dbReference type="Pfam" id="PF07509">
    <property type="entry name" value="DUF1523"/>
    <property type="match status" value="1"/>
</dbReference>
<dbReference type="Proteomes" id="UP000002154">
    <property type="component" value="Plasmid pBWB403"/>
</dbReference>
<evidence type="ECO:0000313" key="3">
    <source>
        <dbReference type="Proteomes" id="UP000002154"/>
    </source>
</evidence>
<geneLocation type="plasmid" evidence="2 3">
    <name>pBWB403</name>
</geneLocation>
<accession>A9VVN4</accession>
<name>A9VVN4_BACMK</name>